<accession>A0A514CPX9</accession>
<evidence type="ECO:0000256" key="3">
    <source>
        <dbReference type="ARBA" id="ARBA00022448"/>
    </source>
</evidence>
<keyword evidence="13" id="KW-0150">Chloroplast</keyword>
<evidence type="ECO:0000256" key="6">
    <source>
        <dbReference type="ARBA" id="ARBA00022781"/>
    </source>
</evidence>
<dbReference type="RefSeq" id="YP_009675018.1">
    <property type="nucleotide sequence ID" value="NC_043890.1"/>
</dbReference>
<dbReference type="GO" id="GO:0015986">
    <property type="term" value="P:proton motive force-driven ATP synthesis"/>
    <property type="evidence" value="ECO:0007669"/>
    <property type="project" value="InterPro"/>
</dbReference>
<evidence type="ECO:0000256" key="10">
    <source>
        <dbReference type="ARBA" id="ARBA00025198"/>
    </source>
</evidence>
<feature type="transmembrane region" description="Helical" evidence="12">
    <location>
        <begin position="20"/>
        <end position="43"/>
    </location>
</feature>
<dbReference type="PANTHER" id="PTHR33445:SF2">
    <property type="entry name" value="ATP SYNTHASE SUBUNIT B', CHLOROPLASTIC"/>
    <property type="match status" value="1"/>
</dbReference>
<evidence type="ECO:0000256" key="2">
    <source>
        <dbReference type="ARBA" id="ARBA00005513"/>
    </source>
</evidence>
<proteinExistence type="inferred from homology"/>
<comment type="subcellular location">
    <subcellularLocation>
        <location evidence="1">Membrane</location>
        <topology evidence="1">Single-pass membrane protein</topology>
    </subcellularLocation>
</comment>
<sequence length="114" mass="12881">MNEQIFIVLATEERGGLFDFGATLPLVAVQFLLLMFVLNFILYSPLLTLINQRNEYIVSNLSKASEMLAEANKLTLEYEAELAQTKKQAQQELVKSQTAQKASFNHELTLSQNL</sequence>
<evidence type="ECO:0000256" key="9">
    <source>
        <dbReference type="ARBA" id="ARBA00023136"/>
    </source>
</evidence>
<dbReference type="GO" id="GO:0046961">
    <property type="term" value="F:proton-transporting ATPase activity, rotational mechanism"/>
    <property type="evidence" value="ECO:0007669"/>
    <property type="project" value="TreeGrafter"/>
</dbReference>
<dbReference type="EMBL" id="MK561360">
    <property type="protein sequence ID" value="QDH81869.1"/>
    <property type="molecule type" value="Genomic_DNA"/>
</dbReference>
<evidence type="ECO:0000313" key="13">
    <source>
        <dbReference type="EMBL" id="QDH81869.1"/>
    </source>
</evidence>
<keyword evidence="4 11" id="KW-0138">CF(0)</keyword>
<evidence type="ECO:0000256" key="4">
    <source>
        <dbReference type="ARBA" id="ARBA00022547"/>
    </source>
</evidence>
<dbReference type="GeneID" id="40865485"/>
<keyword evidence="6 11" id="KW-0375">Hydrogen ion transport</keyword>
<evidence type="ECO:0000256" key="8">
    <source>
        <dbReference type="ARBA" id="ARBA00023065"/>
    </source>
</evidence>
<evidence type="ECO:0000256" key="11">
    <source>
        <dbReference type="RuleBase" id="RU003848"/>
    </source>
</evidence>
<name>A0A514CPX9_9STRA</name>
<protein>
    <submittedName>
        <fullName evidence="13">F1 sector of membrane-bound ATP synthase, gamma subunit</fullName>
    </submittedName>
</protein>
<evidence type="ECO:0000256" key="1">
    <source>
        <dbReference type="ARBA" id="ARBA00004167"/>
    </source>
</evidence>
<dbReference type="CDD" id="cd06503">
    <property type="entry name" value="ATP-synt_Fo_b"/>
    <property type="match status" value="1"/>
</dbReference>
<keyword evidence="13" id="KW-0934">Plastid</keyword>
<evidence type="ECO:0000256" key="12">
    <source>
        <dbReference type="SAM" id="Phobius"/>
    </source>
</evidence>
<keyword evidence="3 11" id="KW-0813">Transport</keyword>
<dbReference type="PANTHER" id="PTHR33445">
    <property type="entry name" value="ATP SYNTHASE SUBUNIT B', CHLOROPLASTIC"/>
    <property type="match status" value="1"/>
</dbReference>
<geneLocation type="chloroplast" evidence="13"/>
<dbReference type="InterPro" id="IPR050059">
    <property type="entry name" value="ATP_synthase_B_chain"/>
</dbReference>
<evidence type="ECO:0000256" key="7">
    <source>
        <dbReference type="ARBA" id="ARBA00022989"/>
    </source>
</evidence>
<reference evidence="13" key="1">
    <citation type="submission" date="2019-02" db="EMBL/GenBank/DDBJ databases">
        <title>Dictyochophyceae plastid genomes reveal unusual variability of their organisation.</title>
        <authorList>
            <person name="Han K.Y."/>
            <person name="Maciszewski K."/>
            <person name="Graf L."/>
            <person name="Andersen R.A."/>
            <person name="Karnkowska A."/>
            <person name="Yoon H.S."/>
        </authorList>
    </citation>
    <scope>NUCLEOTIDE SEQUENCE</scope>
</reference>
<keyword evidence="7 12" id="KW-1133">Transmembrane helix</keyword>
<dbReference type="InterPro" id="IPR002146">
    <property type="entry name" value="ATP_synth_b/b'su_bac/chlpt"/>
</dbReference>
<comment type="function">
    <text evidence="10">F(1)F(0) ATP synthase produces ATP from ADP in the presence of a proton or sodium gradient. F-type ATPases consist of two structural domains, F(1) containing the extramembraneous catalytic core and F(0) containing the membrane proton channel, linked together by a central stalk and a peripheral stalk. During catalysis, ATP synthesis in the catalytic domain of F(1) is coupled via a rotary mechanism of the central stalk subunits to proton translocation.</text>
</comment>
<gene>
    <name evidence="13" type="primary">atpG</name>
</gene>
<keyword evidence="8 11" id="KW-0406">Ion transport</keyword>
<dbReference type="GO" id="GO:0045259">
    <property type="term" value="C:proton-transporting ATP synthase complex"/>
    <property type="evidence" value="ECO:0007669"/>
    <property type="project" value="UniProtKB-KW"/>
</dbReference>
<evidence type="ECO:0000256" key="5">
    <source>
        <dbReference type="ARBA" id="ARBA00022692"/>
    </source>
</evidence>
<dbReference type="Pfam" id="PF00430">
    <property type="entry name" value="ATP-synt_B"/>
    <property type="match status" value="1"/>
</dbReference>
<organism evidence="13">
    <name type="scientific">Rhizochromulina marina</name>
    <dbReference type="NCBI Taxonomy" id="1034831"/>
    <lineage>
        <taxon>Eukaryota</taxon>
        <taxon>Sar</taxon>
        <taxon>Stramenopiles</taxon>
        <taxon>Ochrophyta</taxon>
        <taxon>Dictyochophyceae</taxon>
        <taxon>Rhizochromulinales</taxon>
        <taxon>Rhizochromulina</taxon>
    </lineage>
</organism>
<comment type="similarity">
    <text evidence="2 11">Belongs to the ATPase B chain family.</text>
</comment>
<keyword evidence="5 11" id="KW-0812">Transmembrane</keyword>
<dbReference type="AlphaFoldDB" id="A0A514CPX9"/>
<keyword evidence="9 12" id="KW-0472">Membrane</keyword>